<dbReference type="KEGG" id="chm:B842_08430"/>
<name>A0A0B5D3K4_9CORY</name>
<dbReference type="EMBL" id="CP005286">
    <property type="protein sequence ID" value="AJE33535.1"/>
    <property type="molecule type" value="Genomic_DNA"/>
</dbReference>
<evidence type="ECO:0000313" key="2">
    <source>
        <dbReference type="Proteomes" id="UP000031524"/>
    </source>
</evidence>
<protein>
    <submittedName>
        <fullName evidence="1">Uncharacterized protein</fullName>
    </submittedName>
</protein>
<accession>A0A0B5D3K4</accession>
<reference evidence="1 2" key="1">
    <citation type="submission" date="2013-04" db="EMBL/GenBank/DDBJ databases">
        <title>Complete genome sequence of Corynebacterium humireducens DSM 45392(T), isolated from a wastewater-fed microbial fuel cell.</title>
        <authorList>
            <person name="Ruckert C."/>
            <person name="Albersmeier A."/>
            <person name="Kalinowski J."/>
        </authorList>
    </citation>
    <scope>NUCLEOTIDE SEQUENCE [LARGE SCALE GENOMIC DNA]</scope>
    <source>
        <strain evidence="2">MFC-5</strain>
    </source>
</reference>
<dbReference type="RefSeq" id="WP_040086153.1">
    <property type="nucleotide sequence ID" value="NZ_BCSU01000003.1"/>
</dbReference>
<dbReference type="HOGENOM" id="CLU_153744_0_0_11"/>
<dbReference type="OrthoDB" id="4773472at2"/>
<gene>
    <name evidence="1" type="ORF">B842_08430</name>
</gene>
<dbReference type="AlphaFoldDB" id="A0A0B5D3K4"/>
<evidence type="ECO:0000313" key="1">
    <source>
        <dbReference type="EMBL" id="AJE33535.1"/>
    </source>
</evidence>
<sequence>MPAIQFDVLIPDSAALQLQEVFEDAMRKLLDAGKLTAADVTHHHAPALYEGIEEGLREDRDDLYDAQVHRYVIRVEGQTGSVNQLAMVLSRFLTPQADLPQDALLLEQEQNYEVDAIYPWAVEIRR</sequence>
<proteinExistence type="predicted"/>
<dbReference type="Proteomes" id="UP000031524">
    <property type="component" value="Chromosome"/>
</dbReference>
<dbReference type="STRING" id="1223515.B842_08430"/>
<organism evidence="1 2">
    <name type="scientific">Corynebacterium humireducens NBRC 106098 = DSM 45392</name>
    <dbReference type="NCBI Taxonomy" id="1223515"/>
    <lineage>
        <taxon>Bacteria</taxon>
        <taxon>Bacillati</taxon>
        <taxon>Actinomycetota</taxon>
        <taxon>Actinomycetes</taxon>
        <taxon>Mycobacteriales</taxon>
        <taxon>Corynebacteriaceae</taxon>
        <taxon>Corynebacterium</taxon>
    </lineage>
</organism>
<keyword evidence="2" id="KW-1185">Reference proteome</keyword>